<evidence type="ECO:0000256" key="2">
    <source>
        <dbReference type="ARBA" id="ARBA00022723"/>
    </source>
</evidence>
<evidence type="ECO:0000256" key="1">
    <source>
        <dbReference type="ARBA" id="ARBA00022485"/>
    </source>
</evidence>
<evidence type="ECO:0000259" key="5">
    <source>
        <dbReference type="SMART" id="SM00478"/>
    </source>
</evidence>
<evidence type="ECO:0000256" key="4">
    <source>
        <dbReference type="ARBA" id="ARBA00023014"/>
    </source>
</evidence>
<dbReference type="GO" id="GO:0051539">
    <property type="term" value="F:4 iron, 4 sulfur cluster binding"/>
    <property type="evidence" value="ECO:0007669"/>
    <property type="project" value="UniProtKB-KW"/>
</dbReference>
<evidence type="ECO:0000256" key="3">
    <source>
        <dbReference type="ARBA" id="ARBA00023004"/>
    </source>
</evidence>
<dbReference type="EMBL" id="DSEC01000351">
    <property type="protein sequence ID" value="HER43800.1"/>
    <property type="molecule type" value="Genomic_DNA"/>
</dbReference>
<dbReference type="Gene3D" id="1.10.340.30">
    <property type="entry name" value="Hypothetical protein, domain 2"/>
    <property type="match status" value="1"/>
</dbReference>
<proteinExistence type="predicted"/>
<keyword evidence="3" id="KW-0408">Iron</keyword>
<keyword evidence="6" id="KW-0540">Nuclease</keyword>
<reference evidence="6" key="1">
    <citation type="journal article" date="2020" name="mSystems">
        <title>Genome- and Community-Level Interaction Insights into Carbon Utilization and Element Cycling Functions of Hydrothermarchaeota in Hydrothermal Sediment.</title>
        <authorList>
            <person name="Zhou Z."/>
            <person name="Liu Y."/>
            <person name="Xu W."/>
            <person name="Pan J."/>
            <person name="Luo Z.H."/>
            <person name="Li M."/>
        </authorList>
    </citation>
    <scope>NUCLEOTIDE SEQUENCE [LARGE SCALE GENOMIC DNA]</scope>
    <source>
        <strain evidence="6">SpSt-1233</strain>
    </source>
</reference>
<keyword evidence="6" id="KW-0255">Endonuclease</keyword>
<dbReference type="PANTHER" id="PTHR10359:SF19">
    <property type="entry name" value="DNA REPAIR GLYCOSYLASE MJ1434-RELATED"/>
    <property type="match status" value="1"/>
</dbReference>
<dbReference type="AlphaFoldDB" id="A0A7V2AV21"/>
<feature type="domain" description="HhH-GPD" evidence="5">
    <location>
        <begin position="61"/>
        <end position="210"/>
    </location>
</feature>
<dbReference type="Pfam" id="PF00730">
    <property type="entry name" value="HhH-GPD"/>
    <property type="match status" value="1"/>
</dbReference>
<gene>
    <name evidence="6" type="ORF">ENO08_05010</name>
</gene>
<dbReference type="GO" id="GO:0004519">
    <property type="term" value="F:endonuclease activity"/>
    <property type="evidence" value="ECO:0007669"/>
    <property type="project" value="UniProtKB-KW"/>
</dbReference>
<dbReference type="PANTHER" id="PTHR10359">
    <property type="entry name" value="A/G-SPECIFIC ADENINE GLYCOSYLASE/ENDONUCLEASE III"/>
    <property type="match status" value="1"/>
</dbReference>
<protein>
    <submittedName>
        <fullName evidence="6">Endonuclease</fullName>
    </submittedName>
</protein>
<dbReference type="Gene3D" id="1.10.1670.10">
    <property type="entry name" value="Helix-hairpin-Helix base-excision DNA repair enzymes (C-terminal)"/>
    <property type="match status" value="1"/>
</dbReference>
<keyword evidence="4" id="KW-0411">Iron-sulfur</keyword>
<name>A0A7V2AV21_UNCEI</name>
<dbReference type="SUPFAM" id="SSF48150">
    <property type="entry name" value="DNA-glycosylase"/>
    <property type="match status" value="1"/>
</dbReference>
<dbReference type="InterPro" id="IPR011257">
    <property type="entry name" value="DNA_glycosylase"/>
</dbReference>
<dbReference type="CDD" id="cd00056">
    <property type="entry name" value="ENDO3c"/>
    <property type="match status" value="1"/>
</dbReference>
<comment type="caution">
    <text evidence="6">The sequence shown here is derived from an EMBL/GenBank/DDBJ whole genome shotgun (WGS) entry which is preliminary data.</text>
</comment>
<keyword evidence="6" id="KW-0378">Hydrolase</keyword>
<accession>A0A7V2AV21</accession>
<dbReference type="GO" id="GO:0046872">
    <property type="term" value="F:metal ion binding"/>
    <property type="evidence" value="ECO:0007669"/>
    <property type="project" value="UniProtKB-KW"/>
</dbReference>
<dbReference type="Proteomes" id="UP000886069">
    <property type="component" value="Unassembled WGS sequence"/>
</dbReference>
<organism evidence="6">
    <name type="scientific">Eiseniibacteriota bacterium</name>
    <dbReference type="NCBI Taxonomy" id="2212470"/>
    <lineage>
        <taxon>Bacteria</taxon>
        <taxon>Candidatus Eiseniibacteriota</taxon>
    </lineage>
</organism>
<keyword evidence="1" id="KW-0004">4Fe-4S</keyword>
<dbReference type="SMART" id="SM00478">
    <property type="entry name" value="ENDO3c"/>
    <property type="match status" value="1"/>
</dbReference>
<dbReference type="GO" id="GO:0006284">
    <property type="term" value="P:base-excision repair"/>
    <property type="evidence" value="ECO:0007669"/>
    <property type="project" value="InterPro"/>
</dbReference>
<evidence type="ECO:0000313" key="6">
    <source>
        <dbReference type="EMBL" id="HER43800.1"/>
    </source>
</evidence>
<dbReference type="InterPro" id="IPR003265">
    <property type="entry name" value="HhH-GPD_domain"/>
</dbReference>
<keyword evidence="2" id="KW-0479">Metal-binding</keyword>
<sequence>MTETPDRRTAALIRKVYRLLLSEYGRQGWWPVTRTAGGEPEYLGGPRDRRERFEVAVGAVLTQNTSWKNAARAVSSLSAAGMIDPAKLASSSSDEVARLVRSSGYYNQKARRLRILARYFLETGDGPPERRSLLELEGIGPETADSIMLYAWSSPFFVVDSYTKRLFSRLGVIRGNESYDCIRGLFEGSLGKSPEIYNEYHALVVEQCKRRCMRVPACDGCPISALCAYEDPREEGKARSPARHKGL</sequence>
<dbReference type="InterPro" id="IPR023170">
    <property type="entry name" value="HhH_base_excis_C"/>
</dbReference>